<reference evidence="1" key="1">
    <citation type="journal article" date="2020" name="Stud. Mycol.">
        <title>101 Dothideomycetes genomes: a test case for predicting lifestyles and emergence of pathogens.</title>
        <authorList>
            <person name="Haridas S."/>
            <person name="Albert R."/>
            <person name="Binder M."/>
            <person name="Bloem J."/>
            <person name="Labutti K."/>
            <person name="Salamov A."/>
            <person name="Andreopoulos B."/>
            <person name="Baker S."/>
            <person name="Barry K."/>
            <person name="Bills G."/>
            <person name="Bluhm B."/>
            <person name="Cannon C."/>
            <person name="Castanera R."/>
            <person name="Culley D."/>
            <person name="Daum C."/>
            <person name="Ezra D."/>
            <person name="Gonzalez J."/>
            <person name="Henrissat B."/>
            <person name="Kuo A."/>
            <person name="Liang C."/>
            <person name="Lipzen A."/>
            <person name="Lutzoni F."/>
            <person name="Magnuson J."/>
            <person name="Mondo S."/>
            <person name="Nolan M."/>
            <person name="Ohm R."/>
            <person name="Pangilinan J."/>
            <person name="Park H.-J."/>
            <person name="Ramirez L."/>
            <person name="Alfaro M."/>
            <person name="Sun H."/>
            <person name="Tritt A."/>
            <person name="Yoshinaga Y."/>
            <person name="Zwiers L.-H."/>
            <person name="Turgeon B."/>
            <person name="Goodwin S."/>
            <person name="Spatafora J."/>
            <person name="Crous P."/>
            <person name="Grigoriev I."/>
        </authorList>
    </citation>
    <scope>NUCLEOTIDE SEQUENCE</scope>
    <source>
        <strain evidence="1">CBS 107.79</strain>
    </source>
</reference>
<dbReference type="EMBL" id="ML976696">
    <property type="protein sequence ID" value="KAF1971028.1"/>
    <property type="molecule type" value="Genomic_DNA"/>
</dbReference>
<keyword evidence="2" id="KW-1185">Reference proteome</keyword>
<name>A0A6A5V2B5_9PLEO</name>
<gene>
    <name evidence="1" type="ORF">BU23DRAFT_471998</name>
</gene>
<feature type="non-terminal residue" evidence="1">
    <location>
        <position position="1"/>
    </location>
</feature>
<proteinExistence type="predicted"/>
<sequence length="61" mass="7154">KINRLVRSAVSNQSSKDTQKLRQSLYHLSIKNKLLKHDNDRLRQALSIKKKRNKKSKALDL</sequence>
<evidence type="ECO:0000313" key="1">
    <source>
        <dbReference type="EMBL" id="KAF1971028.1"/>
    </source>
</evidence>
<dbReference type="AlphaFoldDB" id="A0A6A5V2B5"/>
<dbReference type="Proteomes" id="UP000800036">
    <property type="component" value="Unassembled WGS sequence"/>
</dbReference>
<protein>
    <submittedName>
        <fullName evidence="1">Uncharacterized protein</fullName>
    </submittedName>
</protein>
<evidence type="ECO:0000313" key="2">
    <source>
        <dbReference type="Proteomes" id="UP000800036"/>
    </source>
</evidence>
<accession>A0A6A5V2B5</accession>
<organism evidence="1 2">
    <name type="scientific">Bimuria novae-zelandiae CBS 107.79</name>
    <dbReference type="NCBI Taxonomy" id="1447943"/>
    <lineage>
        <taxon>Eukaryota</taxon>
        <taxon>Fungi</taxon>
        <taxon>Dikarya</taxon>
        <taxon>Ascomycota</taxon>
        <taxon>Pezizomycotina</taxon>
        <taxon>Dothideomycetes</taxon>
        <taxon>Pleosporomycetidae</taxon>
        <taxon>Pleosporales</taxon>
        <taxon>Massarineae</taxon>
        <taxon>Didymosphaeriaceae</taxon>
        <taxon>Bimuria</taxon>
    </lineage>
</organism>
<dbReference type="OrthoDB" id="3788048at2759"/>